<feature type="region of interest" description="Disordered" evidence="1">
    <location>
        <begin position="143"/>
        <end position="214"/>
    </location>
</feature>
<evidence type="ECO:0000313" key="4">
    <source>
        <dbReference type="WBParaSite" id="TMUE_2000006608.1"/>
    </source>
</evidence>
<name>A0A5S6QHE2_TRIMR</name>
<accession>A0A5S6QHE2</accession>
<dbReference type="GO" id="GO:0015074">
    <property type="term" value="P:DNA integration"/>
    <property type="evidence" value="ECO:0007669"/>
    <property type="project" value="InterPro"/>
</dbReference>
<dbReference type="AlphaFoldDB" id="A0A5S6QHE2"/>
<evidence type="ECO:0000256" key="1">
    <source>
        <dbReference type="SAM" id="MobiDB-lite"/>
    </source>
</evidence>
<dbReference type="InterPro" id="IPR012337">
    <property type="entry name" value="RNaseH-like_sf"/>
</dbReference>
<dbReference type="WBParaSite" id="TMUE_2000006608.1">
    <property type="protein sequence ID" value="TMUE_2000006608.1"/>
    <property type="gene ID" value="WBGene00285482"/>
</dbReference>
<dbReference type="PANTHER" id="PTHR37984:SF5">
    <property type="entry name" value="PROTEIN NYNRIN-LIKE"/>
    <property type="match status" value="1"/>
</dbReference>
<keyword evidence="3" id="KW-1185">Reference proteome</keyword>
<dbReference type="InterPro" id="IPR001584">
    <property type="entry name" value="Integrase_cat-core"/>
</dbReference>
<dbReference type="InterPro" id="IPR050951">
    <property type="entry name" value="Retrovirus_Pol_polyprotein"/>
</dbReference>
<dbReference type="PROSITE" id="PS50994">
    <property type="entry name" value="INTEGRASE"/>
    <property type="match status" value="1"/>
</dbReference>
<dbReference type="GO" id="GO:0003676">
    <property type="term" value="F:nucleic acid binding"/>
    <property type="evidence" value="ECO:0007669"/>
    <property type="project" value="InterPro"/>
</dbReference>
<dbReference type="InterPro" id="IPR036397">
    <property type="entry name" value="RNaseH_sf"/>
</dbReference>
<dbReference type="Gene3D" id="3.30.420.10">
    <property type="entry name" value="Ribonuclease H-like superfamily/Ribonuclease H"/>
    <property type="match status" value="1"/>
</dbReference>
<dbReference type="SUPFAM" id="SSF53098">
    <property type="entry name" value="Ribonuclease H-like"/>
    <property type="match status" value="1"/>
</dbReference>
<feature type="domain" description="Integrase catalytic" evidence="2">
    <location>
        <begin position="1"/>
        <end position="101"/>
    </location>
</feature>
<evidence type="ECO:0000259" key="2">
    <source>
        <dbReference type="PROSITE" id="PS50994"/>
    </source>
</evidence>
<dbReference type="PANTHER" id="PTHR37984">
    <property type="entry name" value="PROTEIN CBG26694"/>
    <property type="match status" value="1"/>
</dbReference>
<evidence type="ECO:0000313" key="3">
    <source>
        <dbReference type="Proteomes" id="UP000046395"/>
    </source>
</evidence>
<protein>
    <submittedName>
        <fullName evidence="4">Integrase catalytic domain-containing protein</fullName>
    </submittedName>
</protein>
<sequence>MAENCVVDAFSKFAEALPMPNQETTTVTETLTKKTRTTPYHPSGNGQAERMNRTVWDMLAKSIKTDERDWDLLLPKVTMAYRATPHSSTGQTPYMMMFGRRCRMPEDMKAVDRPHCYRQSDVRVVHADRLKACPYGLRFPNSRAERRSRRQAPGPVLEEEPTRRLQPTTFQPPRMVVDDSPHPLGSPSEEQEPSAAQPVPMYGGRPKRTNRLPSHLNDYVLAAVRIPCRPGRRAYPPGRGEV</sequence>
<reference evidence="4" key="1">
    <citation type="submission" date="2019-12" db="UniProtKB">
        <authorList>
            <consortium name="WormBaseParasite"/>
        </authorList>
    </citation>
    <scope>IDENTIFICATION</scope>
</reference>
<dbReference type="Proteomes" id="UP000046395">
    <property type="component" value="Unassembled WGS sequence"/>
</dbReference>
<organism evidence="3 4">
    <name type="scientific">Trichuris muris</name>
    <name type="common">Mouse whipworm</name>
    <dbReference type="NCBI Taxonomy" id="70415"/>
    <lineage>
        <taxon>Eukaryota</taxon>
        <taxon>Metazoa</taxon>
        <taxon>Ecdysozoa</taxon>
        <taxon>Nematoda</taxon>
        <taxon>Enoplea</taxon>
        <taxon>Dorylaimia</taxon>
        <taxon>Trichinellida</taxon>
        <taxon>Trichuridae</taxon>
        <taxon>Trichuris</taxon>
    </lineage>
</organism>
<proteinExistence type="predicted"/>